<dbReference type="KEGG" id="psco:LY89DRAFT_699388"/>
<dbReference type="AlphaFoldDB" id="A0A194WYF3"/>
<feature type="domain" description="Heterokaryon incompatibility" evidence="1">
    <location>
        <begin position="46"/>
        <end position="195"/>
    </location>
</feature>
<reference evidence="2 3" key="1">
    <citation type="submission" date="2015-10" db="EMBL/GenBank/DDBJ databases">
        <title>Full genome of DAOMC 229536 Phialocephala scopiformis, a fungal endophyte of spruce producing the potent anti-insectan compound rugulosin.</title>
        <authorList>
            <consortium name="DOE Joint Genome Institute"/>
            <person name="Walker A.K."/>
            <person name="Frasz S.L."/>
            <person name="Seifert K.A."/>
            <person name="Miller J.D."/>
            <person name="Mondo S.J."/>
            <person name="Labutti K."/>
            <person name="Lipzen A."/>
            <person name="Dockter R."/>
            <person name="Kennedy M."/>
            <person name="Grigoriev I.V."/>
            <person name="Spatafora J.W."/>
        </authorList>
    </citation>
    <scope>NUCLEOTIDE SEQUENCE [LARGE SCALE GENOMIC DNA]</scope>
    <source>
        <strain evidence="2 3">CBS 120377</strain>
    </source>
</reference>
<keyword evidence="3" id="KW-1185">Reference proteome</keyword>
<organism evidence="2 3">
    <name type="scientific">Mollisia scopiformis</name>
    <name type="common">Conifer needle endophyte fungus</name>
    <name type="synonym">Phialocephala scopiformis</name>
    <dbReference type="NCBI Taxonomy" id="149040"/>
    <lineage>
        <taxon>Eukaryota</taxon>
        <taxon>Fungi</taxon>
        <taxon>Dikarya</taxon>
        <taxon>Ascomycota</taxon>
        <taxon>Pezizomycotina</taxon>
        <taxon>Leotiomycetes</taxon>
        <taxon>Helotiales</taxon>
        <taxon>Mollisiaceae</taxon>
        <taxon>Mollisia</taxon>
    </lineage>
</organism>
<evidence type="ECO:0000313" key="3">
    <source>
        <dbReference type="Proteomes" id="UP000070700"/>
    </source>
</evidence>
<sequence length="298" mass="34291">MHLEWTFDSVRLMKKDWKPTRLLKVSEDPDSIRLCEKDEIPHGTVYTTLSHCWGAVVLGTLLTTNIESLKKSIPLSSLVKTFQNAVEVTRQLKVGYIWIDCLCIIQDSRDDWKFESMRMEAVYGHSYCNIAATASADGRGGLFRERDPKMIEPCTVNMSTSVKGQKTDYRISDFSIWWKHFEASPLNVRAWVMQERLLSPRVLQFDRDQLLWECNELTACERHPGGMDSLMPKDSIVRRFRLPPKKVKGARGVLDLWAPVLRIYSATRITKDTDRLVALYGVAMKVQRLLNCDYQAGL</sequence>
<dbReference type="PANTHER" id="PTHR33112:SF10">
    <property type="entry name" value="TOL"/>
    <property type="match status" value="1"/>
</dbReference>
<gene>
    <name evidence="2" type="ORF">LY89DRAFT_699388</name>
</gene>
<dbReference type="OrthoDB" id="5362512at2759"/>
<dbReference type="EMBL" id="KQ947423">
    <property type="protein sequence ID" value="KUJ12714.1"/>
    <property type="molecule type" value="Genomic_DNA"/>
</dbReference>
<name>A0A194WYF3_MOLSC</name>
<proteinExistence type="predicted"/>
<dbReference type="PANTHER" id="PTHR33112">
    <property type="entry name" value="DOMAIN PROTEIN, PUTATIVE-RELATED"/>
    <property type="match status" value="1"/>
</dbReference>
<accession>A0A194WYF3</accession>
<dbReference type="InParanoid" id="A0A194WYF3"/>
<dbReference type="RefSeq" id="XP_018067069.1">
    <property type="nucleotide sequence ID" value="XM_018217052.1"/>
</dbReference>
<dbReference type="GeneID" id="28826778"/>
<dbReference type="Pfam" id="PF06985">
    <property type="entry name" value="HET"/>
    <property type="match status" value="1"/>
</dbReference>
<dbReference type="Proteomes" id="UP000070700">
    <property type="component" value="Unassembled WGS sequence"/>
</dbReference>
<dbReference type="STRING" id="149040.A0A194WYF3"/>
<evidence type="ECO:0000259" key="1">
    <source>
        <dbReference type="Pfam" id="PF06985"/>
    </source>
</evidence>
<evidence type="ECO:0000313" key="2">
    <source>
        <dbReference type="EMBL" id="KUJ12714.1"/>
    </source>
</evidence>
<protein>
    <submittedName>
        <fullName evidence="2">HET-domain-containing protein</fullName>
    </submittedName>
</protein>
<dbReference type="InterPro" id="IPR010730">
    <property type="entry name" value="HET"/>
</dbReference>